<reference evidence="1 2" key="1">
    <citation type="submission" date="2019-06" db="EMBL/GenBank/DDBJ databases">
        <authorList>
            <person name="Li M."/>
        </authorList>
    </citation>
    <scope>NUCLEOTIDE SEQUENCE [LARGE SCALE GENOMIC DNA]</scope>
    <source>
        <strain evidence="1 2">BGMRC6574</strain>
    </source>
</reference>
<comment type="caution">
    <text evidence="1">The sequence shown here is derived from an EMBL/GenBank/DDBJ whole genome shotgun (WGS) entry which is preliminary data.</text>
</comment>
<protein>
    <submittedName>
        <fullName evidence="1">Sel1 repeat family protein</fullName>
    </submittedName>
</protein>
<dbReference type="RefSeq" id="WP_141166177.1">
    <property type="nucleotide sequence ID" value="NZ_VHLH01000008.1"/>
</dbReference>
<dbReference type="Proteomes" id="UP000320314">
    <property type="component" value="Unassembled WGS sequence"/>
</dbReference>
<accession>A0A506U8N9</accession>
<proteinExistence type="predicted"/>
<gene>
    <name evidence="1" type="ORF">FJU11_06230</name>
</gene>
<organism evidence="1 2">
    <name type="scientific">Pararhizobium mangrovi</name>
    <dbReference type="NCBI Taxonomy" id="2590452"/>
    <lineage>
        <taxon>Bacteria</taxon>
        <taxon>Pseudomonadati</taxon>
        <taxon>Pseudomonadota</taxon>
        <taxon>Alphaproteobacteria</taxon>
        <taxon>Hyphomicrobiales</taxon>
        <taxon>Rhizobiaceae</taxon>
        <taxon>Rhizobium/Agrobacterium group</taxon>
        <taxon>Pararhizobium</taxon>
    </lineage>
</organism>
<dbReference type="EMBL" id="VHLH01000008">
    <property type="protein sequence ID" value="TPW29868.1"/>
    <property type="molecule type" value="Genomic_DNA"/>
</dbReference>
<dbReference type="Gene3D" id="1.25.40.10">
    <property type="entry name" value="Tetratricopeptide repeat domain"/>
    <property type="match status" value="1"/>
</dbReference>
<dbReference type="OrthoDB" id="5321503at2"/>
<evidence type="ECO:0000313" key="2">
    <source>
        <dbReference type="Proteomes" id="UP000320314"/>
    </source>
</evidence>
<dbReference type="InterPro" id="IPR011990">
    <property type="entry name" value="TPR-like_helical_dom_sf"/>
</dbReference>
<evidence type="ECO:0000313" key="1">
    <source>
        <dbReference type="EMBL" id="TPW29868.1"/>
    </source>
</evidence>
<keyword evidence="2" id="KW-1185">Reference proteome</keyword>
<dbReference type="SMART" id="SM00671">
    <property type="entry name" value="SEL1"/>
    <property type="match status" value="1"/>
</dbReference>
<sequence length="88" mass="9663">MARFELFDENRAMIGGKAEADALCEMGLCYATGRSVAVDLVAAHKWFNIAAVKGSDRASELRTDIAAMMTKSDLARALRAAREWMTVH</sequence>
<dbReference type="AlphaFoldDB" id="A0A506U8N9"/>
<dbReference type="InterPro" id="IPR006597">
    <property type="entry name" value="Sel1-like"/>
</dbReference>
<dbReference type="SUPFAM" id="SSF81901">
    <property type="entry name" value="HCP-like"/>
    <property type="match status" value="1"/>
</dbReference>
<name>A0A506U8N9_9HYPH</name>